<proteinExistence type="predicted"/>
<name>A0ACB0LHC1_TRIPR</name>
<evidence type="ECO:0000313" key="2">
    <source>
        <dbReference type="Proteomes" id="UP001177021"/>
    </source>
</evidence>
<accession>A0ACB0LHC1</accession>
<gene>
    <name evidence="1" type="ORF">MILVUS5_LOCUS32325</name>
</gene>
<protein>
    <submittedName>
        <fullName evidence="1">Uncharacterized protein</fullName>
    </submittedName>
</protein>
<dbReference type="Proteomes" id="UP001177021">
    <property type="component" value="Unassembled WGS sequence"/>
</dbReference>
<reference evidence="1" key="1">
    <citation type="submission" date="2023-10" db="EMBL/GenBank/DDBJ databases">
        <authorList>
            <person name="Rodriguez Cubillos JULIANA M."/>
            <person name="De Vega J."/>
        </authorList>
    </citation>
    <scope>NUCLEOTIDE SEQUENCE</scope>
</reference>
<sequence length="613" mass="66828">MTSSTVEPCKSEDFQVDIEKNQQDVRSQWVLNAPEPPSPWHVTIDSVKKTVSNYREKVSSLCDQPCSTLFSALQVVFPILVWGRNYTAAKFRKDVLAGLTIASLCIPQSIGYATLANLAPQYGLYTSVVPPLIYAVMGTSREIAIGPVAVVSLLLSSMVQKLIDPSTDPIGYTKLIFLTTLFAGIFQTAFGLFRLGFLVDFLSHAAIVGFVAGAAIVIGLQQLKGLFGITHFTTKTDIISVMKAVWEAFHNPWNPHNFFLGASFLVFILTTRFVGKRKKKLFWLASISPLVSVILSTLVVFLTRADKNGVKIVKHVKGGLNPISINQLDFNSPHVVDVAKIGLIVAVVALTESVAVGRSFASIKGYQLDGNKEMMSIGFTNIIGSLTSCYVATGSFSRTAVNYAAGCESLISNIVMAITVMISLQFLTNLLYYTPIAIIASVIISALPGLIDITEAYKIWKVDKLDFLACIGAFFGVLFASVEIGLLVAVPGVMIIRMKSALLCFANANFVKERIIKWVTQEESEDDKGNSKSSIQLVILDTANLVNIDTSGIASLEELYKCLSSHGKQLAIANPRWQVIHKLKVSNFINKIGGRVYLTVEEAVVANNKSNQF</sequence>
<comment type="caution">
    <text evidence="1">The sequence shown here is derived from an EMBL/GenBank/DDBJ whole genome shotgun (WGS) entry which is preliminary data.</text>
</comment>
<keyword evidence="2" id="KW-1185">Reference proteome</keyword>
<evidence type="ECO:0000313" key="1">
    <source>
        <dbReference type="EMBL" id="CAJ2667803.1"/>
    </source>
</evidence>
<organism evidence="1 2">
    <name type="scientific">Trifolium pratense</name>
    <name type="common">Red clover</name>
    <dbReference type="NCBI Taxonomy" id="57577"/>
    <lineage>
        <taxon>Eukaryota</taxon>
        <taxon>Viridiplantae</taxon>
        <taxon>Streptophyta</taxon>
        <taxon>Embryophyta</taxon>
        <taxon>Tracheophyta</taxon>
        <taxon>Spermatophyta</taxon>
        <taxon>Magnoliopsida</taxon>
        <taxon>eudicotyledons</taxon>
        <taxon>Gunneridae</taxon>
        <taxon>Pentapetalae</taxon>
        <taxon>rosids</taxon>
        <taxon>fabids</taxon>
        <taxon>Fabales</taxon>
        <taxon>Fabaceae</taxon>
        <taxon>Papilionoideae</taxon>
        <taxon>50 kb inversion clade</taxon>
        <taxon>NPAAA clade</taxon>
        <taxon>Hologalegina</taxon>
        <taxon>IRL clade</taxon>
        <taxon>Trifolieae</taxon>
        <taxon>Trifolium</taxon>
    </lineage>
</organism>
<dbReference type="EMBL" id="CASHSV030000513">
    <property type="protein sequence ID" value="CAJ2667803.1"/>
    <property type="molecule type" value="Genomic_DNA"/>
</dbReference>